<dbReference type="GeneID" id="128201078"/>
<dbReference type="Proteomes" id="UP001652740">
    <property type="component" value="Unplaced"/>
</dbReference>
<dbReference type="CDD" id="cd00303">
    <property type="entry name" value="retropepsin_like"/>
    <property type="match status" value="1"/>
</dbReference>
<evidence type="ECO:0000313" key="2">
    <source>
        <dbReference type="RefSeq" id="XP_052752664.1"/>
    </source>
</evidence>
<evidence type="ECO:0000313" key="1">
    <source>
        <dbReference type="Proteomes" id="UP001652740"/>
    </source>
</evidence>
<dbReference type="InterPro" id="IPR021109">
    <property type="entry name" value="Peptidase_aspartic_dom_sf"/>
</dbReference>
<dbReference type="RefSeq" id="XP_052752664.1">
    <property type="nucleotide sequence ID" value="XM_052896704.1"/>
</dbReference>
<dbReference type="InterPro" id="IPR008042">
    <property type="entry name" value="Retrotrans_Pao"/>
</dbReference>
<proteinExistence type="predicted"/>
<reference evidence="2" key="1">
    <citation type="submission" date="2025-08" db="UniProtKB">
        <authorList>
            <consortium name="RefSeq"/>
        </authorList>
    </citation>
    <scope>IDENTIFICATION</scope>
    <source>
        <tissue evidence="2">Whole larvae</tissue>
    </source>
</reference>
<dbReference type="Gene3D" id="2.40.70.10">
    <property type="entry name" value="Acid Proteases"/>
    <property type="match status" value="1"/>
</dbReference>
<organism evidence="1 2">
    <name type="scientific">Galleria mellonella</name>
    <name type="common">Greater wax moth</name>
    <dbReference type="NCBI Taxonomy" id="7137"/>
    <lineage>
        <taxon>Eukaryota</taxon>
        <taxon>Metazoa</taxon>
        <taxon>Ecdysozoa</taxon>
        <taxon>Arthropoda</taxon>
        <taxon>Hexapoda</taxon>
        <taxon>Insecta</taxon>
        <taxon>Pterygota</taxon>
        <taxon>Neoptera</taxon>
        <taxon>Endopterygota</taxon>
        <taxon>Lepidoptera</taxon>
        <taxon>Glossata</taxon>
        <taxon>Ditrysia</taxon>
        <taxon>Pyraloidea</taxon>
        <taxon>Pyralidae</taxon>
        <taxon>Galleriinae</taxon>
        <taxon>Galleria</taxon>
    </lineage>
</organism>
<dbReference type="PANTHER" id="PTHR47331:SF1">
    <property type="entry name" value="GAG-LIKE PROTEIN"/>
    <property type="match status" value="1"/>
</dbReference>
<dbReference type="Pfam" id="PF05380">
    <property type="entry name" value="Peptidase_A17"/>
    <property type="match status" value="1"/>
</dbReference>
<sequence length="744" mass="84840">MESRKQWELKISEFSDELPTLKQFQDFLETRFRALEFIDPKLCIANQSVEQDVVAHATTSPSVDQSTSVTACVSTSNCQVLLATALVSAQSKSGNGITLRCLIDPGSQASFITESAVQLLTLKKIPHKSVITGLGSDQGHSLTSKSMVSVSLQSLHDPNFTFKVQAFVLSKLTSILPERQIIVELWSEFSNIKLADPSFHTPNKIDILLGADVYSQILLDGVIKGPPGVPIAQRTTLGWIISGPVNIDRNNIQRPLISMHISHVSEDDLLKKFWELEAENNIDIKKHLSEEEKKCEEIFTNSTKRDSSGRYIVNLPFRSDDPSCKYGNSKIIATKRFLQLEKRLSMDPNLKIKYAEVISEHLELGHMEKVPITEQDDPEAVYLPHHAVVREDRTTTKVRVVFDASCLGTNGVSLNQDLLVGPTLQADLRHLLIRWRRYPICIVSDIIKMYRQIKVEKRHTNFQRLVWRDHPESELQHMRLLRVTFGTASAPYLAVRCLHQIVYDEGKNYPLAAERVLNRFYMDDLLTGCESVEEGIKIYKDIKELLKKGFELQKWSSNSNELLKVINEEDIASQESVQLKINSVMKILGLTWNRSCDHFEYVVQLPELKAPVTKRKVISEISRIFDPVGWLAPVVIRAKIFIQKLWLSEIGLQEELLIQLLNKWLQYLENLQETYLVDELKNLKEKRKISNKKSVLTFSNPWNDEDETLRDDGQSQCTNINGDIVLVMENDLPPAYEYNGFMAL</sequence>
<name>A0ABM3MN94_GALME</name>
<dbReference type="SUPFAM" id="SSF56672">
    <property type="entry name" value="DNA/RNA polymerases"/>
    <property type="match status" value="1"/>
</dbReference>
<gene>
    <name evidence="2" type="primary">LOC128201078</name>
</gene>
<dbReference type="InterPro" id="IPR043502">
    <property type="entry name" value="DNA/RNA_pol_sf"/>
</dbReference>
<keyword evidence="1" id="KW-1185">Reference proteome</keyword>
<dbReference type="PANTHER" id="PTHR47331">
    <property type="entry name" value="PHD-TYPE DOMAIN-CONTAINING PROTEIN"/>
    <property type="match status" value="1"/>
</dbReference>
<accession>A0ABM3MN94</accession>
<protein>
    <submittedName>
        <fullName evidence="2">Uncharacterized protein LOC128201078</fullName>
    </submittedName>
</protein>